<dbReference type="AlphaFoldDB" id="A0AAV4N8U1"/>
<proteinExistence type="predicted"/>
<feature type="region of interest" description="Disordered" evidence="1">
    <location>
        <begin position="71"/>
        <end position="137"/>
    </location>
</feature>
<keyword evidence="3" id="KW-1185">Reference proteome</keyword>
<protein>
    <recommendedName>
        <fullName evidence="4">J domain-containing protein</fullName>
    </recommendedName>
</protein>
<feature type="compositionally biased region" description="Polar residues" evidence="1">
    <location>
        <begin position="109"/>
        <end position="126"/>
    </location>
</feature>
<feature type="compositionally biased region" description="Polar residues" evidence="1">
    <location>
        <begin position="91"/>
        <end position="101"/>
    </location>
</feature>
<sequence>MTTNSDSLNQIPTMDNSIEHETEYRSISLQIDDFTSISQCRETFSKLKRLYDNMSAAKITEETFDLTKNILIQGNPEYNENPPRSKDPPSQAHSSSDTESYMTEDVISRIQTMQVDDQQADQSNKKSYIPPIIFDNG</sequence>
<evidence type="ECO:0000256" key="1">
    <source>
        <dbReference type="SAM" id="MobiDB-lite"/>
    </source>
</evidence>
<accession>A0AAV4N8U1</accession>
<dbReference type="EMBL" id="BPLQ01001269">
    <property type="protein sequence ID" value="GIX80111.1"/>
    <property type="molecule type" value="Genomic_DNA"/>
</dbReference>
<evidence type="ECO:0000313" key="2">
    <source>
        <dbReference type="EMBL" id="GIX80111.1"/>
    </source>
</evidence>
<evidence type="ECO:0008006" key="4">
    <source>
        <dbReference type="Google" id="ProtNLM"/>
    </source>
</evidence>
<comment type="caution">
    <text evidence="2">The sequence shown here is derived from an EMBL/GenBank/DDBJ whole genome shotgun (WGS) entry which is preliminary data.</text>
</comment>
<reference evidence="2 3" key="1">
    <citation type="submission" date="2021-06" db="EMBL/GenBank/DDBJ databases">
        <title>Caerostris darwini draft genome.</title>
        <authorList>
            <person name="Kono N."/>
            <person name="Arakawa K."/>
        </authorList>
    </citation>
    <scope>NUCLEOTIDE SEQUENCE [LARGE SCALE GENOMIC DNA]</scope>
</reference>
<name>A0AAV4N8U1_9ARAC</name>
<gene>
    <name evidence="2" type="ORF">CDAR_622461</name>
</gene>
<dbReference type="Proteomes" id="UP001054837">
    <property type="component" value="Unassembled WGS sequence"/>
</dbReference>
<evidence type="ECO:0000313" key="3">
    <source>
        <dbReference type="Proteomes" id="UP001054837"/>
    </source>
</evidence>
<organism evidence="2 3">
    <name type="scientific">Caerostris darwini</name>
    <dbReference type="NCBI Taxonomy" id="1538125"/>
    <lineage>
        <taxon>Eukaryota</taxon>
        <taxon>Metazoa</taxon>
        <taxon>Ecdysozoa</taxon>
        <taxon>Arthropoda</taxon>
        <taxon>Chelicerata</taxon>
        <taxon>Arachnida</taxon>
        <taxon>Araneae</taxon>
        <taxon>Araneomorphae</taxon>
        <taxon>Entelegynae</taxon>
        <taxon>Araneoidea</taxon>
        <taxon>Araneidae</taxon>
        <taxon>Caerostris</taxon>
    </lineage>
</organism>